<keyword evidence="1" id="KW-0472">Membrane</keyword>
<evidence type="ECO:0008006" key="4">
    <source>
        <dbReference type="Google" id="ProtNLM"/>
    </source>
</evidence>
<organism evidence="2 3">
    <name type="scientific">Rangifer tarandus papillomavirus 1</name>
    <dbReference type="NCBI Taxonomy" id="2773313"/>
    <lineage>
        <taxon>Viruses</taxon>
        <taxon>Monodnaviria</taxon>
        <taxon>Shotokuvirae</taxon>
        <taxon>Cossaviricota</taxon>
        <taxon>Papovaviricetes</taxon>
        <taxon>Zurhausenvirales</taxon>
        <taxon>Papillomaviridae</taxon>
        <taxon>Firstpapillomavirinae</taxon>
        <taxon>Deltapapillomavirus</taxon>
        <taxon>Deltapapillomavirus 1</taxon>
    </lineage>
</organism>
<protein>
    <recommendedName>
        <fullName evidence="4">E5 protein</fullName>
    </recommendedName>
</protein>
<keyword evidence="1" id="KW-1133">Transmembrane helix</keyword>
<dbReference type="Proteomes" id="UP000110829">
    <property type="component" value="Segment"/>
</dbReference>
<sequence length="44" mass="5212">MNHPGLFLFLGLTFAVQLLLLVFLLFFFLVWWDQFGCRCDGFIL</sequence>
<evidence type="ECO:0000256" key="1">
    <source>
        <dbReference type="SAM" id="Phobius"/>
    </source>
</evidence>
<dbReference type="EMBL" id="AF443292">
    <property type="protein sequence ID" value="AAN09920.1"/>
    <property type="molecule type" value="Genomic_DNA"/>
</dbReference>
<reference evidence="2 3" key="1">
    <citation type="journal article" date="2002" name="J. Virol.">
        <title>Lack of canonical E6 and E7 open reading frames in bird papillomaviruses: Fringilla coelebs papillomavirus and Psittacus erithacus timneh papillomavirus.</title>
        <authorList>
            <person name="Terai M."/>
            <person name="DeSalle R."/>
            <person name="Burk R.D."/>
        </authorList>
    </citation>
    <scope>NUCLEOTIDE SEQUENCE [LARGE SCALE GENOMIC DNA]</scope>
</reference>
<keyword evidence="1" id="KW-0812">Transmembrane</keyword>
<gene>
    <name evidence="2" type="primary">E5</name>
</gene>
<name>Q77ED3_9PAPI</name>
<evidence type="ECO:0000313" key="3">
    <source>
        <dbReference type="Proteomes" id="UP000110829"/>
    </source>
</evidence>
<evidence type="ECO:0000313" key="2">
    <source>
        <dbReference type="EMBL" id="AAN09920.1"/>
    </source>
</evidence>
<proteinExistence type="predicted"/>
<accession>Q77ED3</accession>
<dbReference type="InterPro" id="IPR012555">
    <property type="entry name" value="EPV_E5"/>
</dbReference>
<feature type="transmembrane region" description="Helical" evidence="1">
    <location>
        <begin position="6"/>
        <end position="32"/>
    </location>
</feature>
<dbReference type="Pfam" id="PF08135">
    <property type="entry name" value="EPV_E5"/>
    <property type="match status" value="1"/>
</dbReference>
<dbReference type="PIRSF" id="PIRSF003401">
    <property type="entry name" value="EPV_E5"/>
    <property type="match status" value="1"/>
</dbReference>